<protein>
    <submittedName>
        <fullName evidence="3">Peptide/nickel transport system substrate-binding protein</fullName>
    </submittedName>
</protein>
<evidence type="ECO:0000313" key="4">
    <source>
        <dbReference type="Proteomes" id="UP000791080"/>
    </source>
</evidence>
<sequence length="548" mass="60076">MPWSSPNGRPGRWRTLGVVTTAGLVLGGCAPLVEPQTVVNEERSGVDLPVRKGGEISVALDADPDALDPTLSSTLVGRQVYTSVCEKLYDVGENLEIVPQLAADLPEISDDGLDVTIPLRRDLLFNDGTALDAHAVKRSLDRHREMPASRRATELESVRSVEVVDADTVRLRLHRPYAPLTSMLADRAGMILSPTALDELGEDFGQAPVCVGPFHFVERVAQDRIVVERSEHYYDADLVNLDRIVYRPIPDPTIRLANLRSGQLDAMWKVSPDDLPAVSNEDGLTLLNQPSIQYMGMSVNVMNTDGNTAEPGQVEGPLAEDPRVRQALALSLDRDTINEVVFSGLHQPACGPIPPSSEFATEETQACPEHDPDRARELLAEAGVQTPVPVELMISNEPLTLRLGQVIQAMAAEAGFQVRLRPTEFAASIAEAQSGNFQTYISGWSGRPDPDGNIGSFHVRSGANNYSGHFTPETDELIREAAEETDPERRRDLYSELVPRLRDFNNIIYLYRERLYAAHSTDLAGVRVYPDGLMRFREAGFVAEGGEG</sequence>
<dbReference type="Proteomes" id="UP000791080">
    <property type="component" value="Unassembled WGS sequence"/>
</dbReference>
<reference evidence="3 4" key="1">
    <citation type="submission" date="2013-07" db="EMBL/GenBank/DDBJ databases">
        <authorList>
            <consortium name="DOE Joint Genome Institute"/>
            <person name="Reeve W."/>
            <person name="Huntemann M."/>
            <person name="Han J."/>
            <person name="Chen A."/>
            <person name="Kyrpides N."/>
            <person name="Mavromatis K."/>
            <person name="Markowitz V."/>
            <person name="Palaniappan K."/>
            <person name="Ivanova N."/>
            <person name="Schaumberg A."/>
            <person name="Pati A."/>
            <person name="Liolios K."/>
            <person name="Nordberg H.P."/>
            <person name="Cantor M.N."/>
            <person name="Hua S.X."/>
            <person name="Woyke T."/>
        </authorList>
    </citation>
    <scope>NUCLEOTIDE SEQUENCE [LARGE SCALE GENOMIC DNA]</scope>
    <source>
        <strain evidence="3 4">DSM 43889</strain>
    </source>
</reference>
<keyword evidence="4" id="KW-1185">Reference proteome</keyword>
<gene>
    <name evidence="3" type="ORF">G443_000935</name>
</gene>
<evidence type="ECO:0000259" key="2">
    <source>
        <dbReference type="Pfam" id="PF00496"/>
    </source>
</evidence>
<dbReference type="Gene3D" id="3.10.105.10">
    <property type="entry name" value="Dipeptide-binding Protein, Domain 3"/>
    <property type="match status" value="1"/>
</dbReference>
<proteinExistence type="predicted"/>
<dbReference type="InterPro" id="IPR039424">
    <property type="entry name" value="SBP_5"/>
</dbReference>
<dbReference type="PIRSF" id="PIRSF002741">
    <property type="entry name" value="MppA"/>
    <property type="match status" value="1"/>
</dbReference>
<dbReference type="PANTHER" id="PTHR30290:SF38">
    <property type="entry name" value="D,D-DIPEPTIDE-BINDING PERIPLASMIC PROTEIN DDPA-RELATED"/>
    <property type="match status" value="1"/>
</dbReference>
<accession>A0ABT1JDU1</accession>
<dbReference type="Gene3D" id="3.40.190.10">
    <property type="entry name" value="Periplasmic binding protein-like II"/>
    <property type="match status" value="1"/>
</dbReference>
<keyword evidence="1" id="KW-0732">Signal</keyword>
<reference evidence="3 4" key="2">
    <citation type="submission" date="2022-06" db="EMBL/GenBank/DDBJ databases">
        <title>Genomic Encyclopedia of Type Strains, Phase I: the one thousand microbial genomes (KMG-I) project.</title>
        <authorList>
            <person name="Kyrpides N."/>
        </authorList>
    </citation>
    <scope>NUCLEOTIDE SEQUENCE [LARGE SCALE GENOMIC DNA]</scope>
    <source>
        <strain evidence="3 4">DSM 43889</strain>
    </source>
</reference>
<evidence type="ECO:0000256" key="1">
    <source>
        <dbReference type="ARBA" id="ARBA00022729"/>
    </source>
</evidence>
<dbReference type="RefSeq" id="WP_026420328.1">
    <property type="nucleotide sequence ID" value="NZ_AUBJ02000001.1"/>
</dbReference>
<evidence type="ECO:0000313" key="3">
    <source>
        <dbReference type="EMBL" id="MCP2330665.1"/>
    </source>
</evidence>
<dbReference type="CDD" id="cd08511">
    <property type="entry name" value="PBP2_NikA_DppA_OppA_like_5"/>
    <property type="match status" value="1"/>
</dbReference>
<feature type="domain" description="Solute-binding protein family 5" evidence="2">
    <location>
        <begin position="96"/>
        <end position="457"/>
    </location>
</feature>
<dbReference type="Gene3D" id="3.90.76.10">
    <property type="entry name" value="Dipeptide-binding Protein, Domain 1"/>
    <property type="match status" value="1"/>
</dbReference>
<dbReference type="Pfam" id="PF00496">
    <property type="entry name" value="SBP_bac_5"/>
    <property type="match status" value="1"/>
</dbReference>
<dbReference type="PANTHER" id="PTHR30290">
    <property type="entry name" value="PERIPLASMIC BINDING COMPONENT OF ABC TRANSPORTER"/>
    <property type="match status" value="1"/>
</dbReference>
<dbReference type="InterPro" id="IPR000914">
    <property type="entry name" value="SBP_5_dom"/>
</dbReference>
<comment type="caution">
    <text evidence="3">The sequence shown here is derived from an EMBL/GenBank/DDBJ whole genome shotgun (WGS) entry which is preliminary data.</text>
</comment>
<name>A0ABT1JDU1_ACTCY</name>
<organism evidence="3 4">
    <name type="scientific">Actinoalloteichus caeruleus DSM 43889</name>
    <dbReference type="NCBI Taxonomy" id="1120930"/>
    <lineage>
        <taxon>Bacteria</taxon>
        <taxon>Bacillati</taxon>
        <taxon>Actinomycetota</taxon>
        <taxon>Actinomycetes</taxon>
        <taxon>Pseudonocardiales</taxon>
        <taxon>Pseudonocardiaceae</taxon>
        <taxon>Actinoalloteichus</taxon>
        <taxon>Actinoalloteichus cyanogriseus</taxon>
    </lineage>
</organism>
<dbReference type="InterPro" id="IPR030678">
    <property type="entry name" value="Peptide/Ni-bd"/>
</dbReference>
<dbReference type="SUPFAM" id="SSF53850">
    <property type="entry name" value="Periplasmic binding protein-like II"/>
    <property type="match status" value="1"/>
</dbReference>
<dbReference type="EMBL" id="AUBJ02000001">
    <property type="protein sequence ID" value="MCP2330665.1"/>
    <property type="molecule type" value="Genomic_DNA"/>
</dbReference>